<protein>
    <submittedName>
        <fullName evidence="4">Conjugal transfer mating pair stabilization protein TraN</fullName>
    </submittedName>
</protein>
<dbReference type="AlphaFoldDB" id="A0A4R6Y236"/>
<reference evidence="4 5" key="1">
    <citation type="submission" date="2019-03" db="EMBL/GenBank/DDBJ databases">
        <title>Genomic Encyclopedia of Type Strains, Phase IV (KMG-IV): sequencing the most valuable type-strain genomes for metagenomic binning, comparative biology and taxonomic classification.</title>
        <authorList>
            <person name="Goeker M."/>
        </authorList>
    </citation>
    <scope>NUCLEOTIDE SEQUENCE [LARGE SCALE GENOMIC DNA]</scope>
    <source>
        <strain evidence="4 5">DSM 102852</strain>
    </source>
</reference>
<dbReference type="EMBL" id="SNZE01000023">
    <property type="protein sequence ID" value="TDR30296.1"/>
    <property type="molecule type" value="Genomic_DNA"/>
</dbReference>
<accession>A0A4R6Y236</accession>
<keyword evidence="3" id="KW-0732">Signal</keyword>
<proteinExistence type="predicted"/>
<dbReference type="RefSeq" id="WP_170175395.1">
    <property type="nucleotide sequence ID" value="NZ_SNZE01000023.1"/>
</dbReference>
<feature type="signal peptide" evidence="3">
    <location>
        <begin position="1"/>
        <end position="28"/>
    </location>
</feature>
<evidence type="ECO:0000256" key="2">
    <source>
        <dbReference type="SAM" id="Phobius"/>
    </source>
</evidence>
<feature type="region of interest" description="Disordered" evidence="1">
    <location>
        <begin position="494"/>
        <end position="522"/>
    </location>
</feature>
<evidence type="ECO:0000313" key="4">
    <source>
        <dbReference type="EMBL" id="TDR30296.1"/>
    </source>
</evidence>
<evidence type="ECO:0000313" key="5">
    <source>
        <dbReference type="Proteomes" id="UP000294480"/>
    </source>
</evidence>
<feature type="chain" id="PRO_5020947737" evidence="3">
    <location>
        <begin position="29"/>
        <end position="522"/>
    </location>
</feature>
<organism evidence="4 5">
    <name type="scientific">Hydromonas duriensis</name>
    <dbReference type="NCBI Taxonomy" id="1527608"/>
    <lineage>
        <taxon>Bacteria</taxon>
        <taxon>Pseudomonadati</taxon>
        <taxon>Pseudomonadota</taxon>
        <taxon>Betaproteobacteria</taxon>
        <taxon>Burkholderiales</taxon>
        <taxon>Burkholderiaceae</taxon>
        <taxon>Hydromonas</taxon>
    </lineage>
</organism>
<sequence length="522" mass="56086">MSLWKRLTHGFVLFTLLVNLTSPLTAMAAECKRTGSVCTQGAQTRNINGINVYKDCWAWQDTYQCTTTGGTSSCAPLSGTSGCGQNSSTCLETSLITGECIRYSKQYSCDKDIKLANGGNLPAGITEQAPTHEITSHFDESACEASKSQLSGCALQTTTCTAGFATKTINGVEVSFPCWENEEAYQCLSKQPNTTCDDTELNDKCTFKTSQCINWVNGECQTGENIYTCKTREGTSSASDSCKDKDFANVMAGMEGAREFAKYFDESSLEFFKGDDSRCTVKLGGALGGDCCKAKGDSHAWRDAAIQYAAEYALGELASGYTFTVLTTSASTTMAGLVGSTVTTASVSTYGVGTAVGANGSMALTFNPVLFAAAVAIYFIMQFLACDMEDKKTVLKKQAGLCVSVGSFCSNKIVGACIEKTQTYCCFVSKLARIINQQGKAQLGMDYGKDPEHPTCNGFKPEDLEKIDFGQMDLTEFANDIEFTLPDFSKLTNDAQNKADQQLNQLNQPSAPATQGTYYDTP</sequence>
<comment type="caution">
    <text evidence="4">The sequence shown here is derived from an EMBL/GenBank/DDBJ whole genome shotgun (WGS) entry which is preliminary data.</text>
</comment>
<keyword evidence="2" id="KW-0472">Membrane</keyword>
<dbReference type="Proteomes" id="UP000294480">
    <property type="component" value="Unassembled WGS sequence"/>
</dbReference>
<evidence type="ECO:0000256" key="3">
    <source>
        <dbReference type="SAM" id="SignalP"/>
    </source>
</evidence>
<keyword evidence="5" id="KW-1185">Reference proteome</keyword>
<name>A0A4R6Y236_9BURK</name>
<dbReference type="Pfam" id="PF06986">
    <property type="entry name" value="F_T4SS_TraN"/>
    <property type="match status" value="3"/>
</dbReference>
<keyword evidence="2" id="KW-1133">Transmembrane helix</keyword>
<evidence type="ECO:0000256" key="1">
    <source>
        <dbReference type="SAM" id="MobiDB-lite"/>
    </source>
</evidence>
<feature type="transmembrane region" description="Helical" evidence="2">
    <location>
        <begin position="369"/>
        <end position="386"/>
    </location>
</feature>
<keyword evidence="2" id="KW-0812">Transmembrane</keyword>
<gene>
    <name evidence="4" type="ORF">DFR44_12320</name>
</gene>
<dbReference type="InterPro" id="IPR014121">
    <property type="entry name" value="TraN_Ftype"/>
</dbReference>